<name>A0AAU8KU65_9VIRU</name>
<evidence type="ECO:0000313" key="1">
    <source>
        <dbReference type="EMBL" id="XCN27152.1"/>
    </source>
</evidence>
<accession>A0AAU8KU65</accession>
<protein>
    <submittedName>
        <fullName evidence="1">Uncharacterized protein</fullName>
    </submittedName>
</protein>
<sequence length="100" mass="10790">MNIYMTEEDVLNAIAGGDVDANDLLKEANPNFEKRFKMLTKGLEKLMKDIRKSFPDANYYSANDGILLMLGDSHSASGSPQQDLVAADGGMDGILSGGDF</sequence>
<proteinExistence type="predicted"/>
<reference evidence="1" key="1">
    <citation type="submission" date="2024-05" db="EMBL/GenBank/DDBJ databases">
        <title>Complete Genome Sequences of 14 Acinetobacter baumannii phages isolated in Kenya.</title>
        <authorList>
            <person name="Mwai F."/>
            <person name="Kigen C."/>
            <person name="Makobe C."/>
            <person name="Georges M."/>
            <person name="Mutai I."/>
            <person name="Odoyo E."/>
            <person name="Gachoya M."/>
            <person name="Musila L."/>
        </authorList>
    </citation>
    <scope>NUCLEOTIDE SEQUENCE</scope>
</reference>
<organism evidence="1">
    <name type="scientific">Acinetobacter phage vB_Ab_01_KEN_02</name>
    <dbReference type="NCBI Taxonomy" id="3143012"/>
    <lineage>
        <taxon>Viruses</taxon>
    </lineage>
</organism>
<gene>
    <name evidence="1" type="ORF">BCCGMNBR_CDS0012</name>
</gene>
<dbReference type="EMBL" id="PP841129">
    <property type="protein sequence ID" value="XCN27152.1"/>
    <property type="molecule type" value="Genomic_DNA"/>
</dbReference>